<keyword evidence="2" id="KW-1185">Reference proteome</keyword>
<reference evidence="1" key="1">
    <citation type="submission" date="2021-06" db="EMBL/GenBank/DDBJ databases">
        <authorList>
            <person name="Hodson N. C."/>
            <person name="Mongue J. A."/>
            <person name="Jaron S. K."/>
        </authorList>
    </citation>
    <scope>NUCLEOTIDE SEQUENCE</scope>
</reference>
<feature type="non-terminal residue" evidence="1">
    <location>
        <position position="1"/>
    </location>
</feature>
<gene>
    <name evidence="1" type="ORF">AFUS01_LOCUS21395</name>
</gene>
<dbReference type="EMBL" id="CAJVCH010239983">
    <property type="protein sequence ID" value="CAG7732915.1"/>
    <property type="molecule type" value="Genomic_DNA"/>
</dbReference>
<dbReference type="AlphaFoldDB" id="A0A8J2K4U3"/>
<name>A0A8J2K4U3_9HEXA</name>
<evidence type="ECO:0000313" key="1">
    <source>
        <dbReference type="EMBL" id="CAG7732915.1"/>
    </source>
</evidence>
<proteinExistence type="predicted"/>
<dbReference type="Proteomes" id="UP000708208">
    <property type="component" value="Unassembled WGS sequence"/>
</dbReference>
<sequence>AQDYSRIKTPFALKSYETELFNDDLEIPATAERLRKKYIFKVRNLWHCEYHILLFSLPELPTTEKGEEILHLLFVRIKEDFSRSKMVFIFTSNSVNSTHLGKLLLKIDFLNLNYVPLFVLFPNNDGTKITKTIQGYYCCLKGRDCKHWFASEIETLMRTLDSAVFTANAGGYIAKWGFWNGINSESYAFDRERKFATTYEALKLKVTPFSPHGSKTGSPFN</sequence>
<comment type="caution">
    <text evidence="1">The sequence shown here is derived from an EMBL/GenBank/DDBJ whole genome shotgun (WGS) entry which is preliminary data.</text>
</comment>
<protein>
    <submittedName>
        <fullName evidence="1">Uncharacterized protein</fullName>
    </submittedName>
</protein>
<feature type="non-terminal residue" evidence="1">
    <location>
        <position position="221"/>
    </location>
</feature>
<evidence type="ECO:0000313" key="2">
    <source>
        <dbReference type="Proteomes" id="UP000708208"/>
    </source>
</evidence>
<accession>A0A8J2K4U3</accession>
<organism evidence="1 2">
    <name type="scientific">Allacma fusca</name>
    <dbReference type="NCBI Taxonomy" id="39272"/>
    <lineage>
        <taxon>Eukaryota</taxon>
        <taxon>Metazoa</taxon>
        <taxon>Ecdysozoa</taxon>
        <taxon>Arthropoda</taxon>
        <taxon>Hexapoda</taxon>
        <taxon>Collembola</taxon>
        <taxon>Symphypleona</taxon>
        <taxon>Sminthuridae</taxon>
        <taxon>Allacma</taxon>
    </lineage>
</organism>